<dbReference type="AlphaFoldDB" id="A0A243RWK5"/>
<gene>
    <name evidence="5" type="ORF">CA984_03170</name>
</gene>
<comment type="similarity">
    <text evidence="1">Belongs to the peptidase S66 family.</text>
</comment>
<dbReference type="Proteomes" id="UP000194761">
    <property type="component" value="Unassembled WGS sequence"/>
</dbReference>
<dbReference type="CDD" id="cd07062">
    <property type="entry name" value="Peptidase_S66_mccF_like"/>
    <property type="match status" value="1"/>
</dbReference>
<dbReference type="PANTHER" id="PTHR30237">
    <property type="entry name" value="MURAMOYLTETRAPEPTIDE CARBOXYPEPTIDASE"/>
    <property type="match status" value="1"/>
</dbReference>
<evidence type="ECO:0000259" key="4">
    <source>
        <dbReference type="Pfam" id="PF17676"/>
    </source>
</evidence>
<dbReference type="InterPro" id="IPR040921">
    <property type="entry name" value="Peptidase_S66C"/>
</dbReference>
<dbReference type="InterPro" id="IPR003507">
    <property type="entry name" value="S66_fam"/>
</dbReference>
<comment type="caution">
    <text evidence="5">The sequence shown here is derived from an EMBL/GenBank/DDBJ whole genome shotgun (WGS) entry which is preliminary data.</text>
</comment>
<reference evidence="5 6" key="1">
    <citation type="submission" date="2017-05" db="EMBL/GenBank/DDBJ databases">
        <title>Biotechnological potential of actinobacteria isolated from South African environments.</title>
        <authorList>
            <person name="Le Roes-Hill M."/>
            <person name="Prins A."/>
            <person name="Durrell K.A."/>
        </authorList>
    </citation>
    <scope>NUCLEOTIDE SEQUENCE [LARGE SCALE GENOMIC DNA]</scope>
    <source>
        <strain evidence="5">M26</strain>
    </source>
</reference>
<dbReference type="RefSeq" id="WP_086567832.1">
    <property type="nucleotide sequence ID" value="NZ_NGFP01000008.1"/>
</dbReference>
<dbReference type="Gene3D" id="3.40.50.10740">
    <property type="entry name" value="Class I glutamine amidotransferase-like"/>
    <property type="match status" value="1"/>
</dbReference>
<dbReference type="InterPro" id="IPR029062">
    <property type="entry name" value="Class_I_gatase-like"/>
</dbReference>
<sequence>MRPDLTLPPKLTAGDRVAVVSPSFAAPGMFPAVHELAMRRLRDEFGLEPVEYPTTRRLGATARDRAADLTEAFTDPGIRAVLSTIGGDDQLSVLPFLDPAVVTADPKPFVGYSDNTNLLNWLWNLGVAGYHGGSTMVHLGRGGGLHPVSAGSLRAALLTGGDMELHPVEVFSEDELDWGDPASSDRAAPTLPSPGWTWHRPDRVVTAPTWGGNLEILHWNLATDRWIRPVEDYAGCVLLLETSEEMPSAQEVFYMLRNAGERGLLAQFPAVLVGTAKASSLMRRTTPEERDGYRTEQREAILRALDHYSPEAMAVFGVDFGHTDPQWVLPYGGLVTVDGPARRVIAHF</sequence>
<keyword evidence="2" id="KW-0378">Hydrolase</keyword>
<dbReference type="SUPFAM" id="SSF52317">
    <property type="entry name" value="Class I glutamine amidotransferase-like"/>
    <property type="match status" value="1"/>
</dbReference>
<dbReference type="Pfam" id="PF17676">
    <property type="entry name" value="Peptidase_S66C"/>
    <property type="match status" value="1"/>
</dbReference>
<proteinExistence type="inferred from homology"/>
<name>A0A243RWK5_9ACTN</name>
<dbReference type="InterPro" id="IPR027478">
    <property type="entry name" value="LdcA_N"/>
</dbReference>
<dbReference type="InterPro" id="IPR027461">
    <property type="entry name" value="Carboxypeptidase_A_C_sf"/>
</dbReference>
<evidence type="ECO:0000313" key="5">
    <source>
        <dbReference type="EMBL" id="OUC99389.1"/>
    </source>
</evidence>
<keyword evidence="6" id="KW-1185">Reference proteome</keyword>
<dbReference type="SUPFAM" id="SSF141986">
    <property type="entry name" value="LD-carboxypeptidase A C-terminal domain-like"/>
    <property type="match status" value="1"/>
</dbReference>
<evidence type="ECO:0000259" key="3">
    <source>
        <dbReference type="Pfam" id="PF02016"/>
    </source>
</evidence>
<dbReference type="PANTHER" id="PTHR30237:SF4">
    <property type="entry name" value="LD-CARBOXYPEPTIDASE C-TERMINAL DOMAIN-CONTAINING PROTEIN"/>
    <property type="match status" value="1"/>
</dbReference>
<dbReference type="GO" id="GO:0004180">
    <property type="term" value="F:carboxypeptidase activity"/>
    <property type="evidence" value="ECO:0007669"/>
    <property type="project" value="UniProtKB-KW"/>
</dbReference>
<evidence type="ECO:0000256" key="1">
    <source>
        <dbReference type="ARBA" id="ARBA00010233"/>
    </source>
</evidence>
<protein>
    <submittedName>
        <fullName evidence="5">LD-carboxypeptidase</fullName>
    </submittedName>
</protein>
<keyword evidence="5" id="KW-0645">Protease</keyword>
<keyword evidence="5" id="KW-0121">Carboxypeptidase</keyword>
<dbReference type="EMBL" id="NGFP01000008">
    <property type="protein sequence ID" value="OUC99389.1"/>
    <property type="molecule type" value="Genomic_DNA"/>
</dbReference>
<dbReference type="Gene3D" id="3.50.30.60">
    <property type="entry name" value="LD-carboxypeptidase A C-terminal domain-like"/>
    <property type="match status" value="1"/>
</dbReference>
<dbReference type="InterPro" id="IPR040449">
    <property type="entry name" value="Peptidase_S66_N"/>
</dbReference>
<feature type="domain" description="LD-carboxypeptidase N-terminal" evidence="3">
    <location>
        <begin position="17"/>
        <end position="132"/>
    </location>
</feature>
<dbReference type="Pfam" id="PF02016">
    <property type="entry name" value="Peptidase_S66"/>
    <property type="match status" value="1"/>
</dbReference>
<accession>A0A243RWK5</accession>
<evidence type="ECO:0000256" key="2">
    <source>
        <dbReference type="ARBA" id="ARBA00022801"/>
    </source>
</evidence>
<feature type="domain" description="LD-carboxypeptidase C-terminal" evidence="4">
    <location>
        <begin position="207"/>
        <end position="337"/>
    </location>
</feature>
<organism evidence="5 6">
    <name type="scientific">Streptosporangium minutum</name>
    <dbReference type="NCBI Taxonomy" id="569862"/>
    <lineage>
        <taxon>Bacteria</taxon>
        <taxon>Bacillati</taxon>
        <taxon>Actinomycetota</taxon>
        <taxon>Actinomycetes</taxon>
        <taxon>Streptosporangiales</taxon>
        <taxon>Streptosporangiaceae</taxon>
        <taxon>Streptosporangium</taxon>
    </lineage>
</organism>
<evidence type="ECO:0000313" key="6">
    <source>
        <dbReference type="Proteomes" id="UP000194761"/>
    </source>
</evidence>